<accession>X1VGP2</accession>
<organism evidence="1">
    <name type="scientific">marine sediment metagenome</name>
    <dbReference type="NCBI Taxonomy" id="412755"/>
    <lineage>
        <taxon>unclassified sequences</taxon>
        <taxon>metagenomes</taxon>
        <taxon>ecological metagenomes</taxon>
    </lineage>
</organism>
<reference evidence="1" key="1">
    <citation type="journal article" date="2014" name="Front. Microbiol.">
        <title>High frequency of phylogenetically diverse reductive dehalogenase-homologous genes in deep subseafloor sedimentary metagenomes.</title>
        <authorList>
            <person name="Kawai M."/>
            <person name="Futagami T."/>
            <person name="Toyoda A."/>
            <person name="Takaki Y."/>
            <person name="Nishi S."/>
            <person name="Hori S."/>
            <person name="Arai W."/>
            <person name="Tsubouchi T."/>
            <person name="Morono Y."/>
            <person name="Uchiyama I."/>
            <person name="Ito T."/>
            <person name="Fujiyama A."/>
            <person name="Inagaki F."/>
            <person name="Takami H."/>
        </authorList>
    </citation>
    <scope>NUCLEOTIDE SEQUENCE</scope>
    <source>
        <strain evidence="1">Expedition CK06-06</strain>
    </source>
</reference>
<name>X1VGP2_9ZZZZ</name>
<gene>
    <name evidence="1" type="ORF">S12H4_50489</name>
</gene>
<sequence length="37" mass="4047">GKLGIIGMRERARLLRGTLEVKSELGKGTQVVTRIPL</sequence>
<evidence type="ECO:0000313" key="1">
    <source>
        <dbReference type="EMBL" id="GAJ06340.1"/>
    </source>
</evidence>
<comment type="caution">
    <text evidence="1">The sequence shown here is derived from an EMBL/GenBank/DDBJ whole genome shotgun (WGS) entry which is preliminary data.</text>
</comment>
<protein>
    <recommendedName>
        <fullName evidence="2">Histidine kinase/HSP90-like ATPase domain-containing protein</fullName>
    </recommendedName>
</protein>
<dbReference type="InterPro" id="IPR036890">
    <property type="entry name" value="HATPase_C_sf"/>
</dbReference>
<dbReference type="Gene3D" id="3.30.565.10">
    <property type="entry name" value="Histidine kinase-like ATPase, C-terminal domain"/>
    <property type="match status" value="1"/>
</dbReference>
<proteinExistence type="predicted"/>
<dbReference type="AlphaFoldDB" id="X1VGP2"/>
<dbReference type="EMBL" id="BARW01031800">
    <property type="protein sequence ID" value="GAJ06340.1"/>
    <property type="molecule type" value="Genomic_DNA"/>
</dbReference>
<feature type="non-terminal residue" evidence="1">
    <location>
        <position position="1"/>
    </location>
</feature>
<dbReference type="SUPFAM" id="SSF55874">
    <property type="entry name" value="ATPase domain of HSP90 chaperone/DNA topoisomerase II/histidine kinase"/>
    <property type="match status" value="1"/>
</dbReference>
<evidence type="ECO:0008006" key="2">
    <source>
        <dbReference type="Google" id="ProtNLM"/>
    </source>
</evidence>